<gene>
    <name evidence="1" type="ordered locus">P9303_13611</name>
</gene>
<sequence>MQNCGVCDHHRSTSDQFNYEIVRTTHWVFRHHPAPAPLVGWLLLDSRRHFAGPIDFKPDEAASWGQAIQIGSALVQRLTKCDRVYAIAFGEGAHHLHLHLIPRFQVDLNTTAWAVADHYRAVSNGQRAAVAPIQIAEFVNQARLLAQSFDL</sequence>
<dbReference type="InterPro" id="IPR036265">
    <property type="entry name" value="HIT-like_sf"/>
</dbReference>
<evidence type="ECO:0000313" key="1">
    <source>
        <dbReference type="EMBL" id="ABM78108.1"/>
    </source>
</evidence>
<dbReference type="KEGG" id="pmf:P9303_13611"/>
<evidence type="ECO:0008006" key="3">
    <source>
        <dbReference type="Google" id="ProtNLM"/>
    </source>
</evidence>
<dbReference type="AlphaFoldDB" id="A2C9E8"/>
<accession>A2C9E8</accession>
<dbReference type="BioCyc" id="PMAR59922:G1G80-1175-MONOMER"/>
<dbReference type="STRING" id="59922.P9303_13611"/>
<dbReference type="RefSeq" id="WP_011826006.1">
    <property type="nucleotide sequence ID" value="NC_008820.1"/>
</dbReference>
<proteinExistence type="predicted"/>
<dbReference type="Gene3D" id="3.30.428.10">
    <property type="entry name" value="HIT-like"/>
    <property type="match status" value="1"/>
</dbReference>
<name>A2C9E8_PROM3</name>
<protein>
    <recommendedName>
        <fullName evidence="3">HIT domain-containing protein</fullName>
    </recommendedName>
</protein>
<evidence type="ECO:0000313" key="2">
    <source>
        <dbReference type="Proteomes" id="UP000002274"/>
    </source>
</evidence>
<dbReference type="EMBL" id="CP000554">
    <property type="protein sequence ID" value="ABM78108.1"/>
    <property type="molecule type" value="Genomic_DNA"/>
</dbReference>
<organism evidence="1 2">
    <name type="scientific">Prochlorococcus marinus (strain MIT 9303)</name>
    <dbReference type="NCBI Taxonomy" id="59922"/>
    <lineage>
        <taxon>Bacteria</taxon>
        <taxon>Bacillati</taxon>
        <taxon>Cyanobacteriota</taxon>
        <taxon>Cyanophyceae</taxon>
        <taxon>Synechococcales</taxon>
        <taxon>Prochlorococcaceae</taxon>
        <taxon>Prochlorococcus</taxon>
    </lineage>
</organism>
<dbReference type="HOGENOM" id="CLU_114569_0_0_3"/>
<reference evidence="1 2" key="1">
    <citation type="journal article" date="2007" name="PLoS Genet.">
        <title>Patterns and implications of gene gain and loss in the evolution of Prochlorococcus.</title>
        <authorList>
            <person name="Kettler G.C."/>
            <person name="Martiny A.C."/>
            <person name="Huang K."/>
            <person name="Zucker J."/>
            <person name="Coleman M.L."/>
            <person name="Rodrigue S."/>
            <person name="Chen F."/>
            <person name="Lapidus A."/>
            <person name="Ferriera S."/>
            <person name="Johnson J."/>
            <person name="Steglich C."/>
            <person name="Church G.M."/>
            <person name="Richardson P."/>
            <person name="Chisholm S.W."/>
        </authorList>
    </citation>
    <scope>NUCLEOTIDE SEQUENCE [LARGE SCALE GENOMIC DNA]</scope>
    <source>
        <strain evidence="1 2">MIT 9303</strain>
    </source>
</reference>
<dbReference type="SUPFAM" id="SSF54197">
    <property type="entry name" value="HIT-like"/>
    <property type="match status" value="1"/>
</dbReference>
<dbReference type="Proteomes" id="UP000002274">
    <property type="component" value="Chromosome"/>
</dbReference>